<name>A0ABX1N1M3_9RHOO</name>
<dbReference type="PROSITE" id="PS50801">
    <property type="entry name" value="STAS"/>
    <property type="match status" value="1"/>
</dbReference>
<dbReference type="EMBL" id="WTVH01000007">
    <property type="protein sequence ID" value="NMF92774.1"/>
    <property type="molecule type" value="Genomic_DNA"/>
</dbReference>
<gene>
    <name evidence="2" type="ORF">GO608_05465</name>
</gene>
<evidence type="ECO:0000313" key="3">
    <source>
        <dbReference type="Proteomes" id="UP000601990"/>
    </source>
</evidence>
<reference evidence="2" key="1">
    <citation type="submission" date="2019-12" db="EMBL/GenBank/DDBJ databases">
        <title>Comparative genomics gives insights into the taxonomy of the Azoarcus-Aromatoleum group and reveals separate origins of nif in the plant-associated Azoarcus and non-plant-associated Aromatoleum sub-groups.</title>
        <authorList>
            <person name="Lafos M."/>
            <person name="Maluk M."/>
            <person name="Batista M."/>
            <person name="Junghare M."/>
            <person name="Carmona M."/>
            <person name="Faoro H."/>
            <person name="Cruz L.M."/>
            <person name="Battistoni F."/>
            <person name="De Souza E."/>
            <person name="Pedrosa F."/>
            <person name="Chen W.-M."/>
            <person name="Poole P.S."/>
            <person name="Dixon R.A."/>
            <person name="James E.K."/>
        </authorList>
    </citation>
    <scope>NUCLEOTIDE SEQUENCE</scope>
    <source>
        <strain evidence="2">U120</strain>
    </source>
</reference>
<comment type="caution">
    <text evidence="2">The sequence shown here is derived from an EMBL/GenBank/DDBJ whole genome shotgun (WGS) entry which is preliminary data.</text>
</comment>
<keyword evidence="3" id="KW-1185">Reference proteome</keyword>
<evidence type="ECO:0000259" key="1">
    <source>
        <dbReference type="PROSITE" id="PS50801"/>
    </source>
</evidence>
<dbReference type="Gene3D" id="3.30.750.24">
    <property type="entry name" value="STAS domain"/>
    <property type="match status" value="1"/>
</dbReference>
<dbReference type="InterPro" id="IPR036513">
    <property type="entry name" value="STAS_dom_sf"/>
</dbReference>
<evidence type="ECO:0000313" key="2">
    <source>
        <dbReference type="EMBL" id="NMF92774.1"/>
    </source>
</evidence>
<dbReference type="RefSeq" id="WP_169198071.1">
    <property type="nucleotide sequence ID" value="NZ_WTVH02000010.1"/>
</dbReference>
<accession>A0ABX1N1M3</accession>
<dbReference type="SUPFAM" id="SSF52091">
    <property type="entry name" value="SpoIIaa-like"/>
    <property type="match status" value="1"/>
</dbReference>
<organism evidence="2 3">
    <name type="scientific">Aromatoleum buckelii</name>
    <dbReference type="NCBI Taxonomy" id="200254"/>
    <lineage>
        <taxon>Bacteria</taxon>
        <taxon>Pseudomonadati</taxon>
        <taxon>Pseudomonadota</taxon>
        <taxon>Betaproteobacteria</taxon>
        <taxon>Rhodocyclales</taxon>
        <taxon>Rhodocyclaceae</taxon>
        <taxon>Aromatoleum</taxon>
    </lineage>
</organism>
<feature type="domain" description="STAS" evidence="1">
    <location>
        <begin position="8"/>
        <end position="100"/>
    </location>
</feature>
<dbReference type="InterPro" id="IPR058548">
    <property type="entry name" value="MlaB-like_STAS"/>
</dbReference>
<dbReference type="Pfam" id="PF13466">
    <property type="entry name" value="STAS_2"/>
    <property type="match status" value="1"/>
</dbReference>
<sequence length="100" mass="10203">MNGDVTGVLRLDGPLTMRTVSGFVQAGRAKAAAGDLTVDLSGVTTADSAALALLLDWLRAARDARHRMTLSGVPEGLGSLAALYGVDELLPAQAPAASTR</sequence>
<dbReference type="InterPro" id="IPR002645">
    <property type="entry name" value="STAS_dom"/>
</dbReference>
<proteinExistence type="predicted"/>
<protein>
    <submittedName>
        <fullName evidence="2">STAS domain-containing protein</fullName>
    </submittedName>
</protein>
<dbReference type="Proteomes" id="UP000601990">
    <property type="component" value="Unassembled WGS sequence"/>
</dbReference>